<dbReference type="AlphaFoldDB" id="A0A9D3MA60"/>
<evidence type="ECO:0000313" key="3">
    <source>
        <dbReference type="EMBL" id="KAG5843708.1"/>
    </source>
</evidence>
<accession>A0A9D3MA60</accession>
<dbReference type="InterPro" id="IPR001849">
    <property type="entry name" value="PH_domain"/>
</dbReference>
<name>A0A9D3MA60_ANGAN</name>
<dbReference type="SMART" id="SM00233">
    <property type="entry name" value="PH"/>
    <property type="match status" value="1"/>
</dbReference>
<dbReference type="InterPro" id="IPR011993">
    <property type="entry name" value="PH-like_dom_sf"/>
</dbReference>
<organism evidence="3 4">
    <name type="scientific">Anguilla anguilla</name>
    <name type="common">European freshwater eel</name>
    <name type="synonym">Muraena anguilla</name>
    <dbReference type="NCBI Taxonomy" id="7936"/>
    <lineage>
        <taxon>Eukaryota</taxon>
        <taxon>Metazoa</taxon>
        <taxon>Chordata</taxon>
        <taxon>Craniata</taxon>
        <taxon>Vertebrata</taxon>
        <taxon>Euteleostomi</taxon>
        <taxon>Actinopterygii</taxon>
        <taxon>Neopterygii</taxon>
        <taxon>Teleostei</taxon>
        <taxon>Anguilliformes</taxon>
        <taxon>Anguillidae</taxon>
        <taxon>Anguilla</taxon>
    </lineage>
</organism>
<sequence length="202" mass="23450">MAEKDESQPVQKLEQTRSDSMSSEYDDSDNKNRTRNRSRPSISDSISLFSSGSLSSYEADLNPHTSPVIKMGWLEKTPPRGSRGFQKRWVRLDADYLRYFKNEKENFSKKIIPISSIDDVVRAGNRKMEVVTQHRTFLFRAQCESERDMWATALEETMWVQRSSWSIPHSILMQGHLEMQGRKLYVVVCIGKVFLYENAEVS</sequence>
<dbReference type="InterPro" id="IPR052227">
    <property type="entry name" value="Arf-Rho-GAP_ANK-PH_domain"/>
</dbReference>
<dbReference type="PROSITE" id="PS50003">
    <property type="entry name" value="PH_DOMAIN"/>
    <property type="match status" value="1"/>
</dbReference>
<comment type="caution">
    <text evidence="3">The sequence shown here is derived from an EMBL/GenBank/DDBJ whole genome shotgun (WGS) entry which is preliminary data.</text>
</comment>
<dbReference type="PANTHER" id="PTHR45899:SF3">
    <property type="entry name" value="ARF-GAP WITH RHO-GAP DOMAIN, ANK REPEAT AND PH DOMAIN-CONTAINING PROTEIN 1"/>
    <property type="match status" value="1"/>
</dbReference>
<dbReference type="Gene3D" id="2.30.29.30">
    <property type="entry name" value="Pleckstrin-homology domain (PH domain)/Phosphotyrosine-binding domain (PTB)"/>
    <property type="match status" value="1"/>
</dbReference>
<dbReference type="GO" id="GO:0005737">
    <property type="term" value="C:cytoplasm"/>
    <property type="evidence" value="ECO:0007669"/>
    <property type="project" value="TreeGrafter"/>
</dbReference>
<proteinExistence type="predicted"/>
<dbReference type="Pfam" id="PF00169">
    <property type="entry name" value="PH"/>
    <property type="match status" value="1"/>
</dbReference>
<dbReference type="GO" id="GO:0008360">
    <property type="term" value="P:regulation of cell shape"/>
    <property type="evidence" value="ECO:0007669"/>
    <property type="project" value="TreeGrafter"/>
</dbReference>
<dbReference type="SUPFAM" id="SSF50729">
    <property type="entry name" value="PH domain-like"/>
    <property type="match status" value="1"/>
</dbReference>
<dbReference type="GO" id="GO:0005547">
    <property type="term" value="F:phosphatidylinositol-3,4,5-trisphosphate binding"/>
    <property type="evidence" value="ECO:0007669"/>
    <property type="project" value="TreeGrafter"/>
</dbReference>
<evidence type="ECO:0000313" key="4">
    <source>
        <dbReference type="Proteomes" id="UP001044222"/>
    </source>
</evidence>
<keyword evidence="4" id="KW-1185">Reference proteome</keyword>
<reference evidence="3" key="1">
    <citation type="submission" date="2021-01" db="EMBL/GenBank/DDBJ databases">
        <title>A chromosome-scale assembly of European eel, Anguilla anguilla.</title>
        <authorList>
            <person name="Henkel C."/>
            <person name="Jong-Raadsen S.A."/>
            <person name="Dufour S."/>
            <person name="Weltzien F.-A."/>
            <person name="Palstra A.P."/>
            <person name="Pelster B."/>
            <person name="Spaink H.P."/>
            <person name="Van Den Thillart G.E."/>
            <person name="Jansen H."/>
            <person name="Zahm M."/>
            <person name="Klopp C."/>
            <person name="Cedric C."/>
            <person name="Louis A."/>
            <person name="Berthelot C."/>
            <person name="Parey E."/>
            <person name="Roest Crollius H."/>
            <person name="Montfort J."/>
            <person name="Robinson-Rechavi M."/>
            <person name="Bucao C."/>
            <person name="Bouchez O."/>
            <person name="Gislard M."/>
            <person name="Lluch J."/>
            <person name="Milhes M."/>
            <person name="Lampietro C."/>
            <person name="Lopez Roques C."/>
            <person name="Donnadieu C."/>
            <person name="Braasch I."/>
            <person name="Desvignes T."/>
            <person name="Postlethwait J."/>
            <person name="Bobe J."/>
            <person name="Guiguen Y."/>
            <person name="Dirks R."/>
        </authorList>
    </citation>
    <scope>NUCLEOTIDE SEQUENCE</scope>
    <source>
        <strain evidence="3">Tag_6206</strain>
        <tissue evidence="3">Liver</tissue>
    </source>
</reference>
<dbReference type="EMBL" id="JAFIRN010000008">
    <property type="protein sequence ID" value="KAG5843708.1"/>
    <property type="molecule type" value="Genomic_DNA"/>
</dbReference>
<evidence type="ECO:0000256" key="1">
    <source>
        <dbReference type="SAM" id="MobiDB-lite"/>
    </source>
</evidence>
<dbReference type="GO" id="GO:0005096">
    <property type="term" value="F:GTPase activator activity"/>
    <property type="evidence" value="ECO:0007669"/>
    <property type="project" value="TreeGrafter"/>
</dbReference>
<feature type="region of interest" description="Disordered" evidence="1">
    <location>
        <begin position="1"/>
        <end position="44"/>
    </location>
</feature>
<protein>
    <recommendedName>
        <fullName evidence="2">PH domain-containing protein</fullName>
    </recommendedName>
</protein>
<feature type="domain" description="PH" evidence="2">
    <location>
        <begin position="67"/>
        <end position="159"/>
    </location>
</feature>
<evidence type="ECO:0000259" key="2">
    <source>
        <dbReference type="PROSITE" id="PS50003"/>
    </source>
</evidence>
<dbReference type="PANTHER" id="PTHR45899">
    <property type="entry name" value="RHO GTPASE ACTIVATING PROTEIN AT 15B, ISOFORM C"/>
    <property type="match status" value="1"/>
</dbReference>
<dbReference type="Proteomes" id="UP001044222">
    <property type="component" value="Chromosome 8"/>
</dbReference>
<gene>
    <name evidence="3" type="ORF">ANANG_G00153800</name>
</gene>